<reference evidence="3" key="1">
    <citation type="journal article" date="2019" name="Int. J. Syst. Evol. Microbiol.">
        <title>The Global Catalogue of Microorganisms (GCM) 10K type strain sequencing project: providing services to taxonomists for standard genome sequencing and annotation.</title>
        <authorList>
            <consortium name="The Broad Institute Genomics Platform"/>
            <consortium name="The Broad Institute Genome Sequencing Center for Infectious Disease"/>
            <person name="Wu L."/>
            <person name="Ma J."/>
        </authorList>
    </citation>
    <scope>NUCLEOTIDE SEQUENCE [LARGE SCALE GENOMIC DNA]</scope>
    <source>
        <strain evidence="3">JCM 16601</strain>
    </source>
</reference>
<dbReference type="InterPro" id="IPR018004">
    <property type="entry name" value="KilA/APSES_HTH"/>
</dbReference>
<dbReference type="InterPro" id="IPR017880">
    <property type="entry name" value="KilA_N"/>
</dbReference>
<organism evidence="2 3">
    <name type="scientific">Mucilaginibacter dorajii</name>
    <dbReference type="NCBI Taxonomy" id="692994"/>
    <lineage>
        <taxon>Bacteria</taxon>
        <taxon>Pseudomonadati</taxon>
        <taxon>Bacteroidota</taxon>
        <taxon>Sphingobacteriia</taxon>
        <taxon>Sphingobacteriales</taxon>
        <taxon>Sphingobacteriaceae</taxon>
        <taxon>Mucilaginibacter</taxon>
    </lineage>
</organism>
<dbReference type="Pfam" id="PF04383">
    <property type="entry name" value="KilA-N"/>
    <property type="match status" value="1"/>
</dbReference>
<gene>
    <name evidence="2" type="ORF">GCM10022210_05870</name>
</gene>
<keyword evidence="3" id="KW-1185">Reference proteome</keyword>
<dbReference type="RefSeq" id="WP_259094752.1">
    <property type="nucleotide sequence ID" value="NZ_BAAAZC010000005.1"/>
</dbReference>
<dbReference type="Proteomes" id="UP001500742">
    <property type="component" value="Unassembled WGS sequence"/>
</dbReference>
<sequence>MGKIKVNNNEITILTEGDNDYICLTDMLKSKDGEFFITDWLRNKNTLDYISVWERLNNSDFNYGEFAIITNGAGRNSFKVSVKDLTEKCNAIGIKSKTGRYGGTYAHKDIAFHFGMWISPEFQLLLVTEYQRLKKDEADRIASGWDYRRFLAKTNYVIHTDAIKEHIIPDLTEDQSKYIYSNEADMLNVALFGLTAKQWKEKNPDHASKGLNMRDLADVHQLIVLSNLENNNAYLIGKGVPQRDRLLDLRKNAISQLKSLRKSSYTTDKIKSPFRLEKGTSFPKKIGNGDKEKN</sequence>
<protein>
    <submittedName>
        <fullName evidence="2">KilA-N domain-containing protein</fullName>
    </submittedName>
</protein>
<dbReference type="SMART" id="SM01252">
    <property type="entry name" value="KilA-N"/>
    <property type="match status" value="1"/>
</dbReference>
<evidence type="ECO:0000313" key="3">
    <source>
        <dbReference type="Proteomes" id="UP001500742"/>
    </source>
</evidence>
<comment type="caution">
    <text evidence="2">The sequence shown here is derived from an EMBL/GenBank/DDBJ whole genome shotgun (WGS) entry which is preliminary data.</text>
</comment>
<dbReference type="EMBL" id="BAAAZC010000005">
    <property type="protein sequence ID" value="GAA3960896.1"/>
    <property type="molecule type" value="Genomic_DNA"/>
</dbReference>
<evidence type="ECO:0000313" key="2">
    <source>
        <dbReference type="EMBL" id="GAA3960896.1"/>
    </source>
</evidence>
<feature type="domain" description="KilA-N" evidence="1">
    <location>
        <begin position="1"/>
        <end position="133"/>
    </location>
</feature>
<accession>A0ABP7P7A7</accession>
<proteinExistence type="predicted"/>
<dbReference type="PROSITE" id="PS51301">
    <property type="entry name" value="KILA_N"/>
    <property type="match status" value="1"/>
</dbReference>
<evidence type="ECO:0000259" key="1">
    <source>
        <dbReference type="PROSITE" id="PS51301"/>
    </source>
</evidence>
<name>A0ABP7P7A7_9SPHI</name>